<feature type="domain" description="HTH lysR-type" evidence="5">
    <location>
        <begin position="1"/>
        <end position="27"/>
    </location>
</feature>
<dbReference type="PROSITE" id="PS50931">
    <property type="entry name" value="HTH_LYSR"/>
    <property type="match status" value="1"/>
</dbReference>
<sequence>MSFNIRQLEKELGVTLLLRSTRRLTLTDAGVLFYQKGVNLLNAAKNLQDEVRASHSGLGGELRITTTPEFGEQVVIPVLAQFSQRHPDLRIRHMSSSHHADLIAERFDVAIRLGSLADSRYRAALISRFTILPVAAPQWLARHPVSSLESLAQAEWIIHERLPTPLRWTVTNNHGQHSRLEISKAGKISVDSARSLMAFALAGSGVALLPQWLVNTALEDGTLIHVLPDYHFPRQGIYAVYPDAVMYRQKYAHLLIFYVRNGIAGSTPHHCSQSGSIALPTDNTVLILNYQLVFDPLRLPTHPQHNCRQNNNRQ</sequence>
<dbReference type="SUPFAM" id="SSF46785">
    <property type="entry name" value="Winged helix' DNA-binding domain"/>
    <property type="match status" value="1"/>
</dbReference>
<evidence type="ECO:0000259" key="5">
    <source>
        <dbReference type="PROSITE" id="PS50931"/>
    </source>
</evidence>
<evidence type="ECO:0000256" key="3">
    <source>
        <dbReference type="ARBA" id="ARBA00023125"/>
    </source>
</evidence>
<dbReference type="EMBL" id="UGXT01000002">
    <property type="protein sequence ID" value="SUH35356.1"/>
    <property type="molecule type" value="Genomic_DNA"/>
</dbReference>
<comment type="similarity">
    <text evidence="1">Belongs to the LysR transcriptional regulatory family.</text>
</comment>
<dbReference type="PANTHER" id="PTHR30537">
    <property type="entry name" value="HTH-TYPE TRANSCRIPTIONAL REGULATOR"/>
    <property type="match status" value="1"/>
</dbReference>
<dbReference type="AlphaFoldDB" id="A0A379WPL8"/>
<dbReference type="Proteomes" id="UP000254712">
    <property type="component" value="Unassembled WGS sequence"/>
</dbReference>
<keyword evidence="4" id="KW-0804">Transcription</keyword>
<evidence type="ECO:0000313" key="6">
    <source>
        <dbReference type="EMBL" id="SUH35356.1"/>
    </source>
</evidence>
<dbReference type="InterPro" id="IPR005119">
    <property type="entry name" value="LysR_subst-bd"/>
</dbReference>
<proteinExistence type="inferred from homology"/>
<dbReference type="Gene3D" id="1.10.10.10">
    <property type="entry name" value="Winged helix-like DNA-binding domain superfamily/Winged helix DNA-binding domain"/>
    <property type="match status" value="1"/>
</dbReference>
<accession>A0A379WPL8</accession>
<dbReference type="InterPro" id="IPR058163">
    <property type="entry name" value="LysR-type_TF_proteobact-type"/>
</dbReference>
<dbReference type="Gene3D" id="3.40.190.290">
    <property type="match status" value="1"/>
</dbReference>
<dbReference type="CDD" id="cd08422">
    <property type="entry name" value="PBP2_CrgA_like"/>
    <property type="match status" value="1"/>
</dbReference>
<dbReference type="GO" id="GO:0003700">
    <property type="term" value="F:DNA-binding transcription factor activity"/>
    <property type="evidence" value="ECO:0007669"/>
    <property type="project" value="InterPro"/>
</dbReference>
<evidence type="ECO:0000256" key="1">
    <source>
        <dbReference type="ARBA" id="ARBA00009437"/>
    </source>
</evidence>
<dbReference type="InterPro" id="IPR036388">
    <property type="entry name" value="WH-like_DNA-bd_sf"/>
</dbReference>
<dbReference type="PANTHER" id="PTHR30537:SF66">
    <property type="entry name" value="IRON-REGULATED VIRULENCE REGULATORY PROTEIN IRGB"/>
    <property type="match status" value="1"/>
</dbReference>
<dbReference type="GO" id="GO:0043565">
    <property type="term" value="F:sequence-specific DNA binding"/>
    <property type="evidence" value="ECO:0007669"/>
    <property type="project" value="TreeGrafter"/>
</dbReference>
<keyword evidence="2" id="KW-0805">Transcription regulation</keyword>
<evidence type="ECO:0000256" key="4">
    <source>
        <dbReference type="ARBA" id="ARBA00023163"/>
    </source>
</evidence>
<protein>
    <submittedName>
        <fullName evidence="6">LysR family transcriptional regulator</fullName>
    </submittedName>
</protein>
<keyword evidence="3" id="KW-0238">DNA-binding</keyword>
<dbReference type="Pfam" id="PF03466">
    <property type="entry name" value="LysR_substrate"/>
    <property type="match status" value="1"/>
</dbReference>
<evidence type="ECO:0000256" key="2">
    <source>
        <dbReference type="ARBA" id="ARBA00023015"/>
    </source>
</evidence>
<name>A0A379WPL8_SALET</name>
<dbReference type="InterPro" id="IPR036390">
    <property type="entry name" value="WH_DNA-bd_sf"/>
</dbReference>
<dbReference type="Pfam" id="PF00126">
    <property type="entry name" value="HTH_1"/>
    <property type="match status" value="1"/>
</dbReference>
<dbReference type="SUPFAM" id="SSF53850">
    <property type="entry name" value="Periplasmic binding protein-like II"/>
    <property type="match status" value="1"/>
</dbReference>
<reference evidence="6 7" key="1">
    <citation type="submission" date="2018-06" db="EMBL/GenBank/DDBJ databases">
        <authorList>
            <consortium name="Pathogen Informatics"/>
            <person name="Doyle S."/>
        </authorList>
    </citation>
    <scope>NUCLEOTIDE SEQUENCE [LARGE SCALE GENOMIC DNA]</scope>
    <source>
        <strain evidence="6 7">NCTC8261</strain>
    </source>
</reference>
<evidence type="ECO:0000313" key="7">
    <source>
        <dbReference type="Proteomes" id="UP000254712"/>
    </source>
</evidence>
<organism evidence="6 7">
    <name type="scientific">Salmonella enterica I</name>
    <dbReference type="NCBI Taxonomy" id="59201"/>
    <lineage>
        <taxon>Bacteria</taxon>
        <taxon>Pseudomonadati</taxon>
        <taxon>Pseudomonadota</taxon>
        <taxon>Gammaproteobacteria</taxon>
        <taxon>Enterobacterales</taxon>
        <taxon>Enterobacteriaceae</taxon>
        <taxon>Salmonella</taxon>
    </lineage>
</organism>
<dbReference type="InterPro" id="IPR000847">
    <property type="entry name" value="LysR_HTH_N"/>
</dbReference>
<dbReference type="GO" id="GO:0006351">
    <property type="term" value="P:DNA-templated transcription"/>
    <property type="evidence" value="ECO:0007669"/>
    <property type="project" value="TreeGrafter"/>
</dbReference>
<gene>
    <name evidence="6" type="primary">dmlR_4</name>
    <name evidence="6" type="ORF">NCTC8261_01573</name>
</gene>